<accession>A0A4V3JRL5</accession>
<gene>
    <name evidence="1" type="ORF">EHQ64_13065</name>
</gene>
<evidence type="ECO:0000313" key="2">
    <source>
        <dbReference type="Proteomes" id="UP000297762"/>
    </source>
</evidence>
<protein>
    <recommendedName>
        <fullName evidence="3">Lipoprotein</fullName>
    </recommendedName>
</protein>
<keyword evidence="2" id="KW-1185">Reference proteome</keyword>
<dbReference type="OrthoDB" id="331478at2"/>
<name>A0A4V3JRL5_9LEPT</name>
<dbReference type="RefSeq" id="WP_135649911.1">
    <property type="nucleotide sequence ID" value="NZ_RQGF01000028.1"/>
</dbReference>
<comment type="caution">
    <text evidence="1">The sequence shown here is derived from an EMBL/GenBank/DDBJ whole genome shotgun (WGS) entry which is preliminary data.</text>
</comment>
<dbReference type="AlphaFoldDB" id="A0A4V3JRL5"/>
<organism evidence="1 2">
    <name type="scientific">Leptospira sarikeiensis</name>
    <dbReference type="NCBI Taxonomy" id="2484943"/>
    <lineage>
        <taxon>Bacteria</taxon>
        <taxon>Pseudomonadati</taxon>
        <taxon>Spirochaetota</taxon>
        <taxon>Spirochaetia</taxon>
        <taxon>Leptospirales</taxon>
        <taxon>Leptospiraceae</taxon>
        <taxon>Leptospira</taxon>
    </lineage>
</organism>
<dbReference type="Proteomes" id="UP000297762">
    <property type="component" value="Unassembled WGS sequence"/>
</dbReference>
<dbReference type="PROSITE" id="PS51257">
    <property type="entry name" value="PROKAR_LIPOPROTEIN"/>
    <property type="match status" value="1"/>
</dbReference>
<evidence type="ECO:0008006" key="3">
    <source>
        <dbReference type="Google" id="ProtNLM"/>
    </source>
</evidence>
<proteinExistence type="predicted"/>
<evidence type="ECO:0000313" key="1">
    <source>
        <dbReference type="EMBL" id="TGL60742.1"/>
    </source>
</evidence>
<sequence>MKVRNYAFYITLIFSFLSCGSDPVKRCEDRRKVMRDAVCQAVGAHEPGTQSYNDILTACLLESNHFSDCQNETYF</sequence>
<reference evidence="1" key="1">
    <citation type="journal article" date="2019" name="PLoS Negl. Trop. Dis.">
        <title>Revisiting the worldwide diversity of Leptospira species in the environment.</title>
        <authorList>
            <person name="Vincent A.T."/>
            <person name="Schiettekatte O."/>
            <person name="Bourhy P."/>
            <person name="Veyrier F.J."/>
            <person name="Picardeau M."/>
        </authorList>
    </citation>
    <scope>NUCLEOTIDE SEQUENCE [LARGE SCALE GENOMIC DNA]</scope>
    <source>
        <strain evidence="1">201702455</strain>
    </source>
</reference>
<dbReference type="EMBL" id="RQGF01000028">
    <property type="protein sequence ID" value="TGL60742.1"/>
    <property type="molecule type" value="Genomic_DNA"/>
</dbReference>